<keyword evidence="2" id="KW-0964">Secreted</keyword>
<evidence type="ECO:0000256" key="1">
    <source>
        <dbReference type="ARBA" id="ARBA00004613"/>
    </source>
</evidence>
<sequence length="233" mass="27158">MDKRLLVLLLLGTFLMSGHERTNPKGLILHESIYYHEMNLRSDWPLKQMIYVPVEKADSADVNQMVQTIDKIPARVLRDAYNAGLRIHFFQGKLTQFPSTTHLENLTPRGYENTETTWDDVPGIGGGKVIYAKVGHSDKGEGHGSVNLELHEFAHSLDNYLFTSAWHHVTQYESWKSEASILFPNKRYFIDYQSEFFAESFAYFYHSEDRRMKLKEHAPKMYDYLTTIDKGEW</sequence>
<dbReference type="InterPro" id="IPR014781">
    <property type="entry name" value="Anthrax_toxin_lethal/edema_N/C"/>
</dbReference>
<protein>
    <submittedName>
        <fullName evidence="4">Toxin</fullName>
    </submittedName>
</protein>
<dbReference type="InterPro" id="IPR024079">
    <property type="entry name" value="MetalloPept_cat_dom_sf"/>
</dbReference>
<dbReference type="Gene3D" id="3.40.390.10">
    <property type="entry name" value="Collagenase (Catalytic Domain)"/>
    <property type="match status" value="1"/>
</dbReference>
<dbReference type="GO" id="GO:0005576">
    <property type="term" value="C:extracellular region"/>
    <property type="evidence" value="ECO:0007669"/>
    <property type="project" value="UniProtKB-SubCell"/>
</dbReference>
<dbReference type="RefSeq" id="WP_239674154.1">
    <property type="nucleotide sequence ID" value="NZ_CP049742.1"/>
</dbReference>
<evidence type="ECO:0000259" key="3">
    <source>
        <dbReference type="PROSITE" id="PS51995"/>
    </source>
</evidence>
<evidence type="ECO:0000313" key="5">
    <source>
        <dbReference type="Proteomes" id="UP000593626"/>
    </source>
</evidence>
<dbReference type="EMBL" id="CP049742">
    <property type="protein sequence ID" value="QPC46623.1"/>
    <property type="molecule type" value="Genomic_DNA"/>
</dbReference>
<dbReference type="GO" id="GO:0008237">
    <property type="term" value="F:metallopeptidase activity"/>
    <property type="evidence" value="ECO:0007669"/>
    <property type="project" value="InterPro"/>
</dbReference>
<dbReference type="Pfam" id="PF07737">
    <property type="entry name" value="ATLF"/>
    <property type="match status" value="1"/>
</dbReference>
<dbReference type="Proteomes" id="UP000593626">
    <property type="component" value="Chromosome"/>
</dbReference>
<gene>
    <name evidence="4" type="ORF">G8O30_06440</name>
</gene>
<dbReference type="PROSITE" id="PS51995">
    <property type="entry name" value="ATLF"/>
    <property type="match status" value="1"/>
</dbReference>
<evidence type="ECO:0000313" key="4">
    <source>
        <dbReference type="EMBL" id="QPC46623.1"/>
    </source>
</evidence>
<dbReference type="KEGG" id="mcui:G8O30_06440"/>
<dbReference type="InterPro" id="IPR047568">
    <property type="entry name" value="ATLF-like_dom"/>
</dbReference>
<comment type="subcellular location">
    <subcellularLocation>
        <location evidence="1">Secreted</location>
    </subcellularLocation>
</comment>
<dbReference type="CDD" id="cd20183">
    <property type="entry name" value="M34_PPEP"/>
    <property type="match status" value="1"/>
</dbReference>
<reference evidence="4 5" key="1">
    <citation type="submission" date="2019-07" db="EMBL/GenBank/DDBJ databases">
        <title>Genome sequence of 2 isolates from Red Sea Mangroves.</title>
        <authorList>
            <person name="Sefrji F."/>
            <person name="Michoud G."/>
            <person name="Merlino G."/>
            <person name="Daffonchio D."/>
        </authorList>
    </citation>
    <scope>NUCLEOTIDE SEQUENCE [LARGE SCALE GENOMIC DNA]</scope>
    <source>
        <strain evidence="4 5">R1DC41</strain>
    </source>
</reference>
<accession>A0A7S8CAY8</accession>
<proteinExistence type="predicted"/>
<feature type="domain" description="ATLF-like" evidence="3">
    <location>
        <begin position="43"/>
        <end position="230"/>
    </location>
</feature>
<organism evidence="4 5">
    <name type="scientific">Mangrovibacillus cuniculi</name>
    <dbReference type="NCBI Taxonomy" id="2593652"/>
    <lineage>
        <taxon>Bacteria</taxon>
        <taxon>Bacillati</taxon>
        <taxon>Bacillota</taxon>
        <taxon>Bacilli</taxon>
        <taxon>Bacillales</taxon>
        <taxon>Bacillaceae</taxon>
        <taxon>Mangrovibacillus</taxon>
    </lineage>
</organism>
<keyword evidence="5" id="KW-1185">Reference proteome</keyword>
<dbReference type="SUPFAM" id="SSF55486">
    <property type="entry name" value="Metalloproteases ('zincins'), catalytic domain"/>
    <property type="match status" value="1"/>
</dbReference>
<name>A0A7S8CAY8_9BACI</name>
<dbReference type="AlphaFoldDB" id="A0A7S8CAY8"/>
<evidence type="ECO:0000256" key="2">
    <source>
        <dbReference type="ARBA" id="ARBA00022525"/>
    </source>
</evidence>